<dbReference type="InterPro" id="IPR029000">
    <property type="entry name" value="Cyclophilin-like_dom_sf"/>
</dbReference>
<dbReference type="InterPro" id="IPR044666">
    <property type="entry name" value="Cyclophilin_A-like"/>
</dbReference>
<proteinExistence type="inferred from homology"/>
<gene>
    <name evidence="5" type="primary">ppiB</name>
    <name evidence="5" type="ORF">CCAX7_004710</name>
</gene>
<protein>
    <recommendedName>
        <fullName evidence="4">Peptidyl-prolyl cis-trans isomerase</fullName>
        <shortName evidence="4">PPIase</shortName>
        <ecNumber evidence="4">5.2.1.8</ecNumber>
    </recommendedName>
</protein>
<feature type="signal peptide" evidence="4">
    <location>
        <begin position="1"/>
        <end position="22"/>
    </location>
</feature>
<dbReference type="AlphaFoldDB" id="A0A402D2W0"/>
<dbReference type="RefSeq" id="WP_119323836.1">
    <property type="nucleotide sequence ID" value="NZ_AP025739.1"/>
</dbReference>
<dbReference type="Pfam" id="PF00160">
    <property type="entry name" value="Pro_isomerase"/>
    <property type="match status" value="1"/>
</dbReference>
<dbReference type="PROSITE" id="PS50072">
    <property type="entry name" value="CSA_PPIASE_2"/>
    <property type="match status" value="1"/>
</dbReference>
<accession>A0A402D2W0</accession>
<keyword evidence="3 4" id="KW-0413">Isomerase</keyword>
<dbReference type="Gene3D" id="2.40.100.10">
    <property type="entry name" value="Cyclophilin-like"/>
    <property type="match status" value="1"/>
</dbReference>
<dbReference type="EC" id="5.2.1.8" evidence="4"/>
<comment type="function">
    <text evidence="1 4">PPIases accelerate the folding of proteins. It catalyzes the cis-trans isomerization of proline imidic peptide bonds in oligopeptides.</text>
</comment>
<dbReference type="FunCoup" id="A0A402D2W0">
    <property type="interactions" value="328"/>
</dbReference>
<keyword evidence="2 4" id="KW-0697">Rotamase</keyword>
<evidence type="ECO:0000256" key="4">
    <source>
        <dbReference type="RuleBase" id="RU363019"/>
    </source>
</evidence>
<comment type="catalytic activity">
    <reaction evidence="4">
        <text>[protein]-peptidylproline (omega=180) = [protein]-peptidylproline (omega=0)</text>
        <dbReference type="Rhea" id="RHEA:16237"/>
        <dbReference type="Rhea" id="RHEA-COMP:10747"/>
        <dbReference type="Rhea" id="RHEA-COMP:10748"/>
        <dbReference type="ChEBI" id="CHEBI:83833"/>
        <dbReference type="ChEBI" id="CHEBI:83834"/>
        <dbReference type="EC" id="5.2.1.8"/>
    </reaction>
</comment>
<keyword evidence="4" id="KW-0732">Signal</keyword>
<dbReference type="KEGG" id="ccot:CCAX7_004710"/>
<evidence type="ECO:0000313" key="5">
    <source>
        <dbReference type="EMBL" id="BDI28420.1"/>
    </source>
</evidence>
<dbReference type="EMBL" id="AP025739">
    <property type="protein sequence ID" value="BDI28420.1"/>
    <property type="molecule type" value="Genomic_DNA"/>
</dbReference>
<dbReference type="GO" id="GO:0003755">
    <property type="term" value="F:peptidyl-prolyl cis-trans isomerase activity"/>
    <property type="evidence" value="ECO:0007669"/>
    <property type="project" value="UniProtKB-UniRule"/>
</dbReference>
<organism evidence="5 6">
    <name type="scientific">Capsulimonas corticalis</name>
    <dbReference type="NCBI Taxonomy" id="2219043"/>
    <lineage>
        <taxon>Bacteria</taxon>
        <taxon>Bacillati</taxon>
        <taxon>Armatimonadota</taxon>
        <taxon>Armatimonadia</taxon>
        <taxon>Capsulimonadales</taxon>
        <taxon>Capsulimonadaceae</taxon>
        <taxon>Capsulimonas</taxon>
    </lineage>
</organism>
<evidence type="ECO:0000256" key="2">
    <source>
        <dbReference type="ARBA" id="ARBA00023110"/>
    </source>
</evidence>
<evidence type="ECO:0000256" key="1">
    <source>
        <dbReference type="ARBA" id="ARBA00002388"/>
    </source>
</evidence>
<reference evidence="5 6" key="1">
    <citation type="journal article" date="2019" name="Int. J. Syst. Evol. Microbiol.">
        <title>Capsulimonas corticalis gen. nov., sp. nov., an aerobic capsulated bacterium, of a novel bacterial order, Capsulimonadales ord. nov., of the class Armatimonadia of the phylum Armatimonadetes.</title>
        <authorList>
            <person name="Li J."/>
            <person name="Kudo C."/>
            <person name="Tonouchi A."/>
        </authorList>
    </citation>
    <scope>NUCLEOTIDE SEQUENCE [LARGE SCALE GENOMIC DNA]</scope>
    <source>
        <strain evidence="5 6">AX-7</strain>
    </source>
</reference>
<dbReference type="Proteomes" id="UP000287394">
    <property type="component" value="Chromosome"/>
</dbReference>
<name>A0A402D2W0_9BACT</name>
<dbReference type="OrthoDB" id="9807797at2"/>
<dbReference type="PANTHER" id="PTHR45625:SF4">
    <property type="entry name" value="PEPTIDYLPROLYL ISOMERASE DOMAIN AND WD REPEAT-CONTAINING PROTEIN 1"/>
    <property type="match status" value="1"/>
</dbReference>
<comment type="similarity">
    <text evidence="4">Belongs to the cyclophilin-type PPIase family.</text>
</comment>
<dbReference type="InterPro" id="IPR002130">
    <property type="entry name" value="Cyclophilin-type_PPIase_dom"/>
</dbReference>
<sequence length="183" mass="19168">MKTFTLAAIALATLGATVAPQAAQAKKAEAAPVVRMETVKGTILIKLFPKEAPISTANFLKLVNKGFYNGLTFHRIADLDPSNPSKIVQGGDPAGNGSGGPGYTIKGEFTSNHVNNPLKHVAGAVAMARTGEPDSAGSQFYICVNPVHFLDGNYAVFGQVIKGLDVAAKIEQGDKMTKVTVEK</sequence>
<dbReference type="PRINTS" id="PR00153">
    <property type="entry name" value="CSAPPISMRASE"/>
</dbReference>
<keyword evidence="6" id="KW-1185">Reference proteome</keyword>
<dbReference type="SUPFAM" id="SSF50891">
    <property type="entry name" value="Cyclophilin-like"/>
    <property type="match status" value="1"/>
</dbReference>
<feature type="chain" id="PRO_5042620934" description="Peptidyl-prolyl cis-trans isomerase" evidence="4">
    <location>
        <begin position="23"/>
        <end position="183"/>
    </location>
</feature>
<dbReference type="CDD" id="cd00317">
    <property type="entry name" value="cyclophilin"/>
    <property type="match status" value="1"/>
</dbReference>
<evidence type="ECO:0000256" key="3">
    <source>
        <dbReference type="ARBA" id="ARBA00023235"/>
    </source>
</evidence>
<evidence type="ECO:0000313" key="6">
    <source>
        <dbReference type="Proteomes" id="UP000287394"/>
    </source>
</evidence>
<dbReference type="PANTHER" id="PTHR45625">
    <property type="entry name" value="PEPTIDYL-PROLYL CIS-TRANS ISOMERASE-RELATED"/>
    <property type="match status" value="1"/>
</dbReference>